<comment type="similarity">
    <text evidence="1 7 8">Belongs to the acetokinase family.</text>
</comment>
<comment type="caution">
    <text evidence="9">The sequence shown here is derived from an EMBL/GenBank/DDBJ whole genome shotgun (WGS) entry which is preliminary data.</text>
</comment>
<dbReference type="Gene3D" id="3.30.420.40">
    <property type="match status" value="2"/>
</dbReference>
<gene>
    <name evidence="7 9" type="primary">ackA</name>
    <name evidence="9" type="ORF">CSC2_01950</name>
</gene>
<dbReference type="PANTHER" id="PTHR21060:SF15">
    <property type="entry name" value="ACETATE KINASE-RELATED"/>
    <property type="match status" value="1"/>
</dbReference>
<keyword evidence="10" id="KW-1185">Reference proteome</keyword>
<dbReference type="InterPro" id="IPR023865">
    <property type="entry name" value="Aliphatic_acid_kinase_CS"/>
</dbReference>
<dbReference type="NCBIfam" id="TIGR00016">
    <property type="entry name" value="ackA"/>
    <property type="match status" value="1"/>
</dbReference>
<dbReference type="PROSITE" id="PS01076">
    <property type="entry name" value="ACETATE_KINASE_2"/>
    <property type="match status" value="1"/>
</dbReference>
<comment type="subcellular location">
    <subcellularLocation>
        <location evidence="7">Cytoplasm</location>
    </subcellularLocation>
</comment>
<evidence type="ECO:0000256" key="5">
    <source>
        <dbReference type="ARBA" id="ARBA00022777"/>
    </source>
</evidence>
<dbReference type="PRINTS" id="PR00471">
    <property type="entry name" value="ACETATEKNASE"/>
</dbReference>
<evidence type="ECO:0000256" key="4">
    <source>
        <dbReference type="ARBA" id="ARBA00022741"/>
    </source>
</evidence>
<keyword evidence="2 7" id="KW-0963">Cytoplasm</keyword>
<reference evidence="9 10" key="1">
    <citation type="journal article" date="2021" name="Int. J. Syst. Evol. Microbiol.">
        <title>Clostridium zeae sp. nov., isolated from corn silage.</title>
        <authorList>
            <person name="Kobayashi H."/>
            <person name="Tanizawa Y."/>
            <person name="Yagura M."/>
            <person name="Sakamoto M."/>
            <person name="Ohkuma M."/>
            <person name="Tohno M."/>
        </authorList>
    </citation>
    <scope>NUCLEOTIDE SEQUENCE [LARGE SCALE GENOMIC DNA]</scope>
    <source>
        <strain evidence="9 10">CSC2</strain>
    </source>
</reference>
<comment type="pathway">
    <text evidence="7">Metabolic intermediate biosynthesis; acetyl-CoA biosynthesis; acetyl-CoA from acetate: step 1/2.</text>
</comment>
<feature type="binding site" evidence="7">
    <location>
        <begin position="283"/>
        <end position="285"/>
    </location>
    <ligand>
        <name>ATP</name>
        <dbReference type="ChEBI" id="CHEBI:30616"/>
    </ligand>
</feature>
<feature type="site" description="Transition state stabilizer" evidence="7">
    <location>
        <position position="241"/>
    </location>
</feature>
<dbReference type="PANTHER" id="PTHR21060">
    <property type="entry name" value="ACETATE KINASE"/>
    <property type="match status" value="1"/>
</dbReference>
<evidence type="ECO:0000313" key="10">
    <source>
        <dbReference type="Proteomes" id="UP000663802"/>
    </source>
</evidence>
<feature type="binding site" evidence="7">
    <location>
        <position position="91"/>
    </location>
    <ligand>
        <name>substrate</name>
    </ligand>
</feature>
<protein>
    <recommendedName>
        <fullName evidence="7">Acetate kinase</fullName>
        <ecNumber evidence="7">2.7.2.1</ecNumber>
    </recommendedName>
    <alternativeName>
        <fullName evidence="7">Acetokinase</fullName>
    </alternativeName>
</protein>
<dbReference type="GO" id="GO:0016301">
    <property type="term" value="F:kinase activity"/>
    <property type="evidence" value="ECO:0007669"/>
    <property type="project" value="UniProtKB-KW"/>
</dbReference>
<evidence type="ECO:0000256" key="2">
    <source>
        <dbReference type="ARBA" id="ARBA00022490"/>
    </source>
</evidence>
<dbReference type="HAMAP" id="MF_00020">
    <property type="entry name" value="Acetate_kinase"/>
    <property type="match status" value="1"/>
</dbReference>
<keyword evidence="3 7" id="KW-0808">Transferase</keyword>
<dbReference type="InterPro" id="IPR000890">
    <property type="entry name" value="Aliphatic_acid_kin_short-chain"/>
</dbReference>
<feature type="binding site" evidence="7">
    <location>
        <position position="14"/>
    </location>
    <ligand>
        <name>ATP</name>
        <dbReference type="ChEBI" id="CHEBI:30616"/>
    </ligand>
</feature>
<evidence type="ECO:0000256" key="6">
    <source>
        <dbReference type="ARBA" id="ARBA00022840"/>
    </source>
</evidence>
<feature type="binding site" evidence="7">
    <location>
        <position position="7"/>
    </location>
    <ligand>
        <name>Mg(2+)</name>
        <dbReference type="ChEBI" id="CHEBI:18420"/>
    </ligand>
</feature>
<feature type="binding site" evidence="7">
    <location>
        <begin position="208"/>
        <end position="212"/>
    </location>
    <ligand>
        <name>ATP</name>
        <dbReference type="ChEBI" id="CHEBI:30616"/>
    </ligand>
</feature>
<dbReference type="EC" id="2.7.2.1" evidence="7"/>
<feature type="binding site" evidence="7">
    <location>
        <position position="384"/>
    </location>
    <ligand>
        <name>Mg(2+)</name>
        <dbReference type="ChEBI" id="CHEBI:18420"/>
    </ligand>
</feature>
<keyword evidence="7" id="KW-0479">Metal-binding</keyword>
<accession>A0ABQ1E4K5</accession>
<dbReference type="InterPro" id="IPR004372">
    <property type="entry name" value="Ac/propionate_kinase"/>
</dbReference>
<dbReference type="PROSITE" id="PS01075">
    <property type="entry name" value="ACETATE_KINASE_1"/>
    <property type="match status" value="1"/>
</dbReference>
<comment type="cofactor">
    <cofactor evidence="7">
        <name>Mg(2+)</name>
        <dbReference type="ChEBI" id="CHEBI:18420"/>
    </cofactor>
    <cofactor evidence="7">
        <name>Mn(2+)</name>
        <dbReference type="ChEBI" id="CHEBI:29035"/>
    </cofactor>
    <text evidence="7">Mg(2+). Can also accept Mn(2+).</text>
</comment>
<evidence type="ECO:0000256" key="7">
    <source>
        <dbReference type="HAMAP-Rule" id="MF_00020"/>
    </source>
</evidence>
<dbReference type="SUPFAM" id="SSF53067">
    <property type="entry name" value="Actin-like ATPase domain"/>
    <property type="match status" value="2"/>
</dbReference>
<evidence type="ECO:0000256" key="8">
    <source>
        <dbReference type="RuleBase" id="RU003835"/>
    </source>
</evidence>
<keyword evidence="4 7" id="KW-0547">Nucleotide-binding</keyword>
<comment type="subunit">
    <text evidence="7">Homodimer.</text>
</comment>
<dbReference type="CDD" id="cd24010">
    <property type="entry name" value="ASKHA_NBD_AcK_PK"/>
    <property type="match status" value="1"/>
</dbReference>
<keyword evidence="5 7" id="KW-0418">Kinase</keyword>
<keyword evidence="6 7" id="KW-0067">ATP-binding</keyword>
<comment type="function">
    <text evidence="7">Catalyzes the formation of acetyl phosphate from acetate and ATP. Can also catalyze the reverse reaction.</text>
</comment>
<dbReference type="PIRSF" id="PIRSF000722">
    <property type="entry name" value="Acetate_prop_kin"/>
    <property type="match status" value="1"/>
</dbReference>
<dbReference type="EMBL" id="BMBA01000001">
    <property type="protein sequence ID" value="GFZ29669.1"/>
    <property type="molecule type" value="Genomic_DNA"/>
</dbReference>
<dbReference type="Proteomes" id="UP000663802">
    <property type="component" value="Unassembled WGS sequence"/>
</dbReference>
<feature type="site" description="Transition state stabilizer" evidence="7">
    <location>
        <position position="180"/>
    </location>
</feature>
<name>A0ABQ1E4K5_9CLOT</name>
<dbReference type="InterPro" id="IPR043129">
    <property type="entry name" value="ATPase_NBD"/>
</dbReference>
<evidence type="ECO:0000256" key="1">
    <source>
        <dbReference type="ARBA" id="ARBA00008748"/>
    </source>
</evidence>
<keyword evidence="7" id="KW-0460">Magnesium</keyword>
<sequence length="398" mass="43456">MNILVINCGSSSLKYQLIDMSKEEVLAKGLVERIGIEGSILTQKVEGKDKYVVEQKMNDHKDAIKLVLDALVDKDNGVLKSMDEISAVGHRVVHGGEKYSSSVLIDDEVMKYLEECIKLAPLHNPPNLIGIDACKVLMPNTPMAVVFDTAFHQTMPDKAFLYALPYELYKEHNIRKYGFHGTSHKYVSAKVAEVMGKDLSELKIVTCHLGNGSSLTAIKNGKSIDTSMGFTPLEGVAMGTRTGDLDPAVVTFIMDELGYTVEQTNELLNKQSGVLGISGVSSDFRDIETAAANGNVRAQLALDIFQYRVRKYIGSYAAAMGGLDVVVFTAGVGENDPITRLKSCEGLEFLGVEIDPAKNNVRGKIAEVSKDGSKVKVFVIPTDEEMMIAKDTLELVRK</sequence>
<dbReference type="Pfam" id="PF00871">
    <property type="entry name" value="Acetate_kinase"/>
    <property type="match status" value="1"/>
</dbReference>
<evidence type="ECO:0000256" key="3">
    <source>
        <dbReference type="ARBA" id="ARBA00022679"/>
    </source>
</evidence>
<dbReference type="RefSeq" id="WP_206867692.1">
    <property type="nucleotide sequence ID" value="NZ_BMBA01000001.1"/>
</dbReference>
<organism evidence="9 10">
    <name type="scientific">Clostridium zeae</name>
    <dbReference type="NCBI Taxonomy" id="2759022"/>
    <lineage>
        <taxon>Bacteria</taxon>
        <taxon>Bacillati</taxon>
        <taxon>Bacillota</taxon>
        <taxon>Clostridia</taxon>
        <taxon>Eubacteriales</taxon>
        <taxon>Clostridiaceae</taxon>
        <taxon>Clostridium</taxon>
    </lineage>
</organism>
<proteinExistence type="inferred from homology"/>
<feature type="active site" description="Proton donor/acceptor" evidence="7">
    <location>
        <position position="148"/>
    </location>
</feature>
<comment type="catalytic activity">
    <reaction evidence="7">
        <text>acetate + ATP = acetyl phosphate + ADP</text>
        <dbReference type="Rhea" id="RHEA:11352"/>
        <dbReference type="ChEBI" id="CHEBI:22191"/>
        <dbReference type="ChEBI" id="CHEBI:30089"/>
        <dbReference type="ChEBI" id="CHEBI:30616"/>
        <dbReference type="ChEBI" id="CHEBI:456216"/>
        <dbReference type="EC" id="2.7.2.1"/>
    </reaction>
</comment>
<evidence type="ECO:0000313" key="9">
    <source>
        <dbReference type="EMBL" id="GFZ29669.1"/>
    </source>
</evidence>
<feature type="binding site" evidence="7">
    <location>
        <begin position="331"/>
        <end position="335"/>
    </location>
    <ligand>
        <name>ATP</name>
        <dbReference type="ChEBI" id="CHEBI:30616"/>
    </ligand>
</feature>